<dbReference type="Proteomes" id="UP000292957">
    <property type="component" value="Unassembled WGS sequence"/>
</dbReference>
<dbReference type="InterPro" id="IPR013595">
    <property type="entry name" value="Pept_S33_TAP-like_C"/>
</dbReference>
<dbReference type="Pfam" id="PF08386">
    <property type="entry name" value="Abhydrolase_4"/>
    <property type="match status" value="1"/>
</dbReference>
<dbReference type="InterPro" id="IPR051601">
    <property type="entry name" value="Serine_prot/Carboxylest_S33"/>
</dbReference>
<feature type="domain" description="AB hydrolase-1" evidence="3">
    <location>
        <begin position="191"/>
        <end position="329"/>
    </location>
</feature>
<name>A0A4Q9MBC8_9APHY</name>
<protein>
    <submittedName>
        <fullName evidence="5">Alpha/beta-hydrolase</fullName>
    </submittedName>
</protein>
<organism evidence="5">
    <name type="scientific">Dichomitus squalens</name>
    <dbReference type="NCBI Taxonomy" id="114155"/>
    <lineage>
        <taxon>Eukaryota</taxon>
        <taxon>Fungi</taxon>
        <taxon>Dikarya</taxon>
        <taxon>Basidiomycota</taxon>
        <taxon>Agaricomycotina</taxon>
        <taxon>Agaricomycetes</taxon>
        <taxon>Polyporales</taxon>
        <taxon>Polyporaceae</taxon>
        <taxon>Dichomitus</taxon>
    </lineage>
</organism>
<feature type="domain" description="Peptidase S33 tripeptidyl aminopeptidase-like C-terminal" evidence="4">
    <location>
        <begin position="496"/>
        <end position="595"/>
    </location>
</feature>
<evidence type="ECO:0000256" key="2">
    <source>
        <dbReference type="ARBA" id="ARBA00022801"/>
    </source>
</evidence>
<dbReference type="GO" id="GO:0016787">
    <property type="term" value="F:hydrolase activity"/>
    <property type="evidence" value="ECO:0007669"/>
    <property type="project" value="UniProtKB-KW"/>
</dbReference>
<evidence type="ECO:0000313" key="5">
    <source>
        <dbReference type="EMBL" id="TBU24515.1"/>
    </source>
</evidence>
<comment type="similarity">
    <text evidence="1">Belongs to the peptidase S33 family.</text>
</comment>
<reference evidence="5" key="1">
    <citation type="submission" date="2019-01" db="EMBL/GenBank/DDBJ databases">
        <title>Draft genome sequences of three monokaryotic isolates of the white-rot basidiomycete fungus Dichomitus squalens.</title>
        <authorList>
            <consortium name="DOE Joint Genome Institute"/>
            <person name="Lopez S.C."/>
            <person name="Andreopoulos B."/>
            <person name="Pangilinan J."/>
            <person name="Lipzen A."/>
            <person name="Riley R."/>
            <person name="Ahrendt S."/>
            <person name="Ng V."/>
            <person name="Barry K."/>
            <person name="Daum C."/>
            <person name="Grigoriev I.V."/>
            <person name="Hilden K.S."/>
            <person name="Makela M.R."/>
            <person name="de Vries R.P."/>
        </authorList>
    </citation>
    <scope>NUCLEOTIDE SEQUENCE [LARGE SCALE GENOMIC DNA]</scope>
    <source>
        <strain evidence="5">OM18370.1</strain>
    </source>
</reference>
<evidence type="ECO:0000256" key="1">
    <source>
        <dbReference type="ARBA" id="ARBA00010088"/>
    </source>
</evidence>
<evidence type="ECO:0000259" key="4">
    <source>
        <dbReference type="Pfam" id="PF08386"/>
    </source>
</evidence>
<gene>
    <name evidence="5" type="ORF">BD311DRAFT_790969</name>
</gene>
<dbReference type="AlphaFoldDB" id="A0A4Q9MBC8"/>
<dbReference type="Pfam" id="PF00561">
    <property type="entry name" value="Abhydrolase_1"/>
    <property type="match status" value="1"/>
</dbReference>
<dbReference type="OrthoDB" id="425534at2759"/>
<keyword evidence="2 5" id="KW-0378">Hydrolase</keyword>
<evidence type="ECO:0000259" key="3">
    <source>
        <dbReference type="Pfam" id="PF00561"/>
    </source>
</evidence>
<dbReference type="PANTHER" id="PTHR43248">
    <property type="entry name" value="2-SUCCINYL-6-HYDROXY-2,4-CYCLOHEXADIENE-1-CARBOXYLATE SYNTHASE"/>
    <property type="match status" value="1"/>
</dbReference>
<proteinExistence type="inferred from homology"/>
<dbReference type="SUPFAM" id="SSF53474">
    <property type="entry name" value="alpha/beta-Hydrolases"/>
    <property type="match status" value="1"/>
</dbReference>
<dbReference type="Gene3D" id="3.40.50.1820">
    <property type="entry name" value="alpha/beta hydrolase"/>
    <property type="match status" value="1"/>
</dbReference>
<dbReference type="InterPro" id="IPR000073">
    <property type="entry name" value="AB_hydrolase_1"/>
</dbReference>
<accession>A0A4Q9MBC8</accession>
<sequence length="629" mass="69413">MKSVIPVVDAAAQSAPCASSTPTTSSRTLVDTEDVFAHSPSSPVVETDSGNPFAMDVFDDVKLKSEAHVFQQPIAKVSKSSVCHRRTVFGRRSKLLVVVASVVTLVWYHYDFLHDTELPNPVPRSPQNFGADDFDWYALSPSRALNWTSCYSGEKCARLLLPLDYDTPDSPATAIALRMIPATDLEKYRGTIFLNPGGPGGSGTDFVRRVGQNISRVVGPSFDILGFDPRGTGRSTPSRDIWDIQEGNQLLNASDSSLGLFHSRAKLLAQRCIGRFVTTANVVSDMLEINKKLGQDKLQYWGFSYGSVLGQYFAAMHPDKVKRLIVDGVYEAEDYRRGRWGTNIVDAEHVADAFFTFCHQAGAEKCSLHDSSPERIRERFLRVLDEVEKSPVGVPRAEPPAILFFGSYKPLVSYPIVANTIRALETGDQNALTALAPQLVNPVECKCDAVSDLSNPADNEATYSIACSDSDGTQWDEDAFREHYATLEGQSPLGAPLWAYLHMQCLEWKIRPKMRWTGSLRAQSTSHPILVLSVRYDPVTPLADARLVQTRFGGAGLLVQESYGHCSLSSPSLCTARHVRKYFINGTLPEEGAVCGVDELPFIGSVQGRNATRMPPTRFRWAHLIPRSY</sequence>
<dbReference type="InterPro" id="IPR029058">
    <property type="entry name" value="AB_hydrolase_fold"/>
</dbReference>
<dbReference type="PANTHER" id="PTHR43248:SF25">
    <property type="entry name" value="AB HYDROLASE-1 DOMAIN-CONTAINING PROTEIN-RELATED"/>
    <property type="match status" value="1"/>
</dbReference>
<dbReference type="EMBL" id="ML143478">
    <property type="protein sequence ID" value="TBU24515.1"/>
    <property type="molecule type" value="Genomic_DNA"/>
</dbReference>